<dbReference type="SUPFAM" id="SSF81653">
    <property type="entry name" value="Calcium ATPase, transduction domain A"/>
    <property type="match status" value="1"/>
</dbReference>
<dbReference type="SUPFAM" id="SSF81665">
    <property type="entry name" value="Calcium ATPase, transmembrane domain M"/>
    <property type="match status" value="1"/>
</dbReference>
<feature type="transmembrane region" description="Helical" evidence="22">
    <location>
        <begin position="533"/>
        <end position="552"/>
    </location>
</feature>
<dbReference type="FunFam" id="1.20.1110.10:FF:000095">
    <property type="entry name" value="Sodium/potassium-transporting ATPase subunit alpha-1"/>
    <property type="match status" value="2"/>
</dbReference>
<dbReference type="PRINTS" id="PR00119">
    <property type="entry name" value="CATATPASE"/>
</dbReference>
<keyword evidence="14" id="KW-0915">Sodium</keyword>
<evidence type="ECO:0000256" key="20">
    <source>
        <dbReference type="ARBA" id="ARBA00039096"/>
    </source>
</evidence>
<dbReference type="Proteomes" id="UP000663879">
    <property type="component" value="Unassembled WGS sequence"/>
</dbReference>
<dbReference type="GO" id="GO:0016887">
    <property type="term" value="F:ATP hydrolysis activity"/>
    <property type="evidence" value="ECO:0007669"/>
    <property type="project" value="InterPro"/>
</dbReference>
<feature type="transmembrane region" description="Helical" evidence="22">
    <location>
        <begin position="694"/>
        <end position="719"/>
    </location>
</feature>
<dbReference type="GO" id="GO:0005524">
    <property type="term" value="F:ATP binding"/>
    <property type="evidence" value="ECO:0007669"/>
    <property type="project" value="UniProtKB-KW"/>
</dbReference>
<dbReference type="GO" id="GO:0005391">
    <property type="term" value="F:P-type sodium:potassium-exchanging transporter activity"/>
    <property type="evidence" value="ECO:0007669"/>
    <property type="project" value="UniProtKB-EC"/>
</dbReference>
<dbReference type="InterPro" id="IPR005775">
    <property type="entry name" value="P-type_ATPase_IIC"/>
</dbReference>
<evidence type="ECO:0000256" key="9">
    <source>
        <dbReference type="ARBA" id="ARBA00022741"/>
    </source>
</evidence>
<dbReference type="GO" id="GO:0006883">
    <property type="term" value="P:intracellular sodium ion homeostasis"/>
    <property type="evidence" value="ECO:0007669"/>
    <property type="project" value="TreeGrafter"/>
</dbReference>
<comment type="subcellular location">
    <subcellularLocation>
        <location evidence="1">Cell membrane</location>
        <topology evidence="1">Multi-pass membrane protein</topology>
    </subcellularLocation>
</comment>
<feature type="compositionally biased region" description="Low complexity" evidence="21">
    <location>
        <begin position="293"/>
        <end position="306"/>
    </location>
</feature>
<feature type="domain" description="Cation-transporting P-type ATPase N-terminal" evidence="23">
    <location>
        <begin position="444"/>
        <end position="518"/>
    </location>
</feature>
<dbReference type="InterPro" id="IPR006068">
    <property type="entry name" value="ATPase_P-typ_cation-transptr_C"/>
</dbReference>
<dbReference type="Pfam" id="PF13246">
    <property type="entry name" value="Cation_ATPase"/>
    <property type="match status" value="1"/>
</dbReference>
<dbReference type="FunFam" id="3.40.1110.10:FF:000001">
    <property type="entry name" value="Sodium/potassium-transporting ATPase subunit alpha"/>
    <property type="match status" value="1"/>
</dbReference>
<dbReference type="InterPro" id="IPR023298">
    <property type="entry name" value="ATPase_P-typ_TM_dom_sf"/>
</dbReference>
<gene>
    <name evidence="24" type="ORF">OXX778_LOCUS15486</name>
</gene>
<dbReference type="FunFam" id="3.40.50.1000:FF:000004">
    <property type="entry name" value="Sodium/potassium-transporting ATPase subunit alpha"/>
    <property type="match status" value="1"/>
</dbReference>
<feature type="region of interest" description="Disordered" evidence="21">
    <location>
        <begin position="264"/>
        <end position="306"/>
    </location>
</feature>
<dbReference type="EC" id="7.2.2.13" evidence="20"/>
<keyword evidence="9" id="KW-0547">Nucleotide-binding</keyword>
<feature type="compositionally biased region" description="Polar residues" evidence="21">
    <location>
        <begin position="264"/>
        <end position="292"/>
    </location>
</feature>
<dbReference type="SUPFAM" id="SSF56784">
    <property type="entry name" value="HAD-like"/>
    <property type="match status" value="1"/>
</dbReference>
<evidence type="ECO:0000256" key="1">
    <source>
        <dbReference type="ARBA" id="ARBA00004651"/>
    </source>
</evidence>
<keyword evidence="10" id="KW-0067">ATP-binding</keyword>
<dbReference type="InterPro" id="IPR036412">
    <property type="entry name" value="HAD-like_sf"/>
</dbReference>
<evidence type="ECO:0000256" key="7">
    <source>
        <dbReference type="ARBA" id="ARBA00022607"/>
    </source>
</evidence>
<dbReference type="InterPro" id="IPR044492">
    <property type="entry name" value="P_typ_ATPase_HD_dom"/>
</dbReference>
<name>A0A814FJU9_9BILA</name>
<dbReference type="GO" id="GO:0005886">
    <property type="term" value="C:plasma membrane"/>
    <property type="evidence" value="ECO:0007669"/>
    <property type="project" value="UniProtKB-SubCell"/>
</dbReference>
<dbReference type="NCBIfam" id="TIGR01494">
    <property type="entry name" value="ATPase_P-type"/>
    <property type="match status" value="2"/>
</dbReference>
<dbReference type="PROSITE" id="PS00154">
    <property type="entry name" value="ATPASE_E1_E2"/>
    <property type="match status" value="1"/>
</dbReference>
<dbReference type="Pfam" id="PF00689">
    <property type="entry name" value="Cation_ATPase_C"/>
    <property type="match status" value="1"/>
</dbReference>
<dbReference type="InterPro" id="IPR004014">
    <property type="entry name" value="ATPase_P-typ_cation-transptr_N"/>
</dbReference>
<keyword evidence="7" id="KW-0740">Sodium/potassium transport</keyword>
<dbReference type="OrthoDB" id="3352408at2759"/>
<reference evidence="24" key="1">
    <citation type="submission" date="2021-02" db="EMBL/GenBank/DDBJ databases">
        <authorList>
            <person name="Nowell W R."/>
        </authorList>
    </citation>
    <scope>NUCLEOTIDE SEQUENCE</scope>
    <source>
        <strain evidence="24">Ploen Becks lab</strain>
    </source>
</reference>
<dbReference type="InterPro" id="IPR050510">
    <property type="entry name" value="Cation_transp_ATPase_P-type"/>
</dbReference>
<keyword evidence="13 22" id="KW-1133">Transmembrane helix</keyword>
<dbReference type="SFLD" id="SFLDG00002">
    <property type="entry name" value="C1.7:_P-type_atpase_like"/>
    <property type="match status" value="1"/>
</dbReference>
<dbReference type="GO" id="GO:0030007">
    <property type="term" value="P:intracellular potassium ion homeostasis"/>
    <property type="evidence" value="ECO:0007669"/>
    <property type="project" value="TreeGrafter"/>
</dbReference>
<dbReference type="Gene3D" id="2.70.150.10">
    <property type="entry name" value="Calcium-transporting ATPase, cytoplasmic transduction domain A"/>
    <property type="match status" value="1"/>
</dbReference>
<feature type="transmembrane region" description="Helical" evidence="22">
    <location>
        <begin position="498"/>
        <end position="521"/>
    </location>
</feature>
<dbReference type="SMART" id="SM00831">
    <property type="entry name" value="Cation_ATPase_N"/>
    <property type="match status" value="1"/>
</dbReference>
<feature type="compositionally biased region" description="Polar residues" evidence="21">
    <location>
        <begin position="618"/>
        <end position="628"/>
    </location>
</feature>
<feature type="transmembrane region" description="Helical" evidence="22">
    <location>
        <begin position="1194"/>
        <end position="1217"/>
    </location>
</feature>
<keyword evidence="11" id="KW-0630">Potassium</keyword>
<dbReference type="SFLD" id="SFLDF00027">
    <property type="entry name" value="p-type_atpase"/>
    <property type="match status" value="1"/>
</dbReference>
<comment type="function">
    <text evidence="18">This is the catalytic component of the active enzyme, which catalyzes the hydrolysis of ATP coupled with the exchange of sodium and potassium ions across the plasma membrane. This action creates the electrochemical gradient of sodium and potassium ions, providing the energy for active transport of various nutrients.</text>
</comment>
<evidence type="ECO:0000256" key="22">
    <source>
        <dbReference type="SAM" id="Phobius"/>
    </source>
</evidence>
<comment type="similarity">
    <text evidence="2">Belongs to the cation transport ATPase (P-type) (TC 3.A.3) family. Type IIC subfamily.</text>
</comment>
<sequence length="1244" mass="140048">MDWNYSNTLSDALLAARTNQTDLRYQNPPLYRPFFSSYDPLITKFKTRPNFYNRPVGSINIFDDIDDLALEVETDNLLTSRFRPINQINYVPSYFNNNNNNNQIPENNLNSDYEIFDRPDGSINNKTNLIPQQPPKQAKKHSNNLRNQNRNSPQKVQNNSPQNKNREFESQNQPPINQNSTQPHNNQQQRFIQYQQRVAQQQQQPQLHPENSLSELELLKIKQQQDRQQLIASLGQNPNQIQNLNNQNIYAPFFQPNYLNKAQKQYSEASIPSTNADPLNSNNPTPPLFTQRNNNNNNNNQDYNKNNKFQATTKTSDDEPGSYLGALKETRLREQRLAKDKYTTHDYKKYQKNYGFGRDFLPFENETKEEKLEKAKKRDEYAKQVKERNTDKYTYNDIGSFGRRNQFQSDPILRMTKSKSPKPIKAKKAKKQNIEDLKKEVELDEHKIELSELFIRLSTDLNDGLSEERAKEILARDGPNALSPPKTTPEWLKFCKNLFGGFAMLLWIGAFLCFFAYGIAVYTSNDEAPKDNLWLGISLLIVVVITGLFSYFQEAKSSRIMESFKSMVPQQAVVLRNGEKKTIKAEELVVGDIIEVKFGDRVPADIRIIQTHGFKVDNSSLTGESEPQSRGPEFTNENPLETRNLAFFSTNAVEGTCTGIVIKTGDRTVIGRIANLASGLGTGDTPIAREIEHFIHMITGLAVFLGVSFFIIALCLKYHWLDAVIFLIGIIIACVPEGLLATVTVCLTLTAKRMAKKNCLVKNLEAVETLGSTSTICSDKTGTLTQNRMTVAHMWMDNRIIEMDTSENQTANISDNSSPGYRALLRCGMLCNRAEFKTDPENLGKPILQRDCIGDASETAILKSCELSFGGVDKYRGKNKKLVEIPFNSSNKFQVSIHETDDGDNRYLLVMKGAPERILERCSTIYMDGSDLDLNDFWKRQFNNAYFELGGYGERVLGFCDFRLDAEKFPKGFRFDADEINFPITGLRFLGLMSMIDPPRAAVPDAVEKCRSAGIKVIMVTGDHPITAKAIAKGVGIISHHNETVEDIAARLEVPVNQVNPRDAKACVVHGNDLKTMSSDQLDDILKYHSEIVFARTSPQQKLIIVEGCQRQGAIVAVTGDGVNDSPALKKADIGVAMGISGSDVSKQAADMILLDDNFASIVTGVEEGRLIFDNLKKSIAYTMTSKIPEMTPFLLFILTDIPLALGVVTILCIDLGTDMVPAISLAYEKPESDIMKRKPRNPA</sequence>
<dbReference type="PANTHER" id="PTHR43294">
    <property type="entry name" value="SODIUM/POTASSIUM-TRANSPORTING ATPASE SUBUNIT ALPHA"/>
    <property type="match status" value="1"/>
</dbReference>
<dbReference type="PANTHER" id="PTHR43294:SF13">
    <property type="entry name" value="SODIUM_POTASSIUM-TRANSPORTING ATPASE SUBUNIT ALPHA"/>
    <property type="match status" value="1"/>
</dbReference>
<dbReference type="InterPro" id="IPR018303">
    <property type="entry name" value="ATPase_P-typ_P_site"/>
</dbReference>
<feature type="compositionally biased region" description="Polar residues" evidence="21">
    <location>
        <begin position="144"/>
        <end position="163"/>
    </location>
</feature>
<evidence type="ECO:0000256" key="17">
    <source>
        <dbReference type="ARBA" id="ARBA00023201"/>
    </source>
</evidence>
<evidence type="ECO:0000256" key="6">
    <source>
        <dbReference type="ARBA" id="ARBA00022553"/>
    </source>
</evidence>
<proteinExistence type="inferred from homology"/>
<organism evidence="24 25">
    <name type="scientific">Brachionus calyciflorus</name>
    <dbReference type="NCBI Taxonomy" id="104777"/>
    <lineage>
        <taxon>Eukaryota</taxon>
        <taxon>Metazoa</taxon>
        <taxon>Spiralia</taxon>
        <taxon>Gnathifera</taxon>
        <taxon>Rotifera</taxon>
        <taxon>Eurotatoria</taxon>
        <taxon>Monogononta</taxon>
        <taxon>Pseudotrocha</taxon>
        <taxon>Ploima</taxon>
        <taxon>Brachionidae</taxon>
        <taxon>Brachionus</taxon>
    </lineage>
</organism>
<comment type="caution">
    <text evidence="24">The sequence shown here is derived from an EMBL/GenBank/DDBJ whole genome shotgun (WGS) entry which is preliminary data.</text>
</comment>
<feature type="non-terminal residue" evidence="24">
    <location>
        <position position="1"/>
    </location>
</feature>
<evidence type="ECO:0000256" key="16">
    <source>
        <dbReference type="ARBA" id="ARBA00023136"/>
    </source>
</evidence>
<evidence type="ECO:0000256" key="21">
    <source>
        <dbReference type="SAM" id="MobiDB-lite"/>
    </source>
</evidence>
<evidence type="ECO:0000256" key="12">
    <source>
        <dbReference type="ARBA" id="ARBA00022967"/>
    </source>
</evidence>
<keyword evidence="8 22" id="KW-0812">Transmembrane</keyword>
<dbReference type="InterPro" id="IPR023214">
    <property type="entry name" value="HAD_sf"/>
</dbReference>
<feature type="compositionally biased region" description="Low complexity" evidence="21">
    <location>
        <begin position="99"/>
        <end position="110"/>
    </location>
</feature>
<evidence type="ECO:0000256" key="2">
    <source>
        <dbReference type="ARBA" id="ARBA00006934"/>
    </source>
</evidence>
<keyword evidence="17" id="KW-0739">Sodium transport</keyword>
<feature type="transmembrane region" description="Helical" evidence="22">
    <location>
        <begin position="725"/>
        <end position="749"/>
    </location>
</feature>
<dbReference type="GO" id="GO:1902600">
    <property type="term" value="P:proton transmembrane transport"/>
    <property type="evidence" value="ECO:0007669"/>
    <property type="project" value="TreeGrafter"/>
</dbReference>
<keyword evidence="25" id="KW-1185">Reference proteome</keyword>
<evidence type="ECO:0000256" key="14">
    <source>
        <dbReference type="ARBA" id="ARBA00023053"/>
    </source>
</evidence>
<dbReference type="NCBIfam" id="TIGR01106">
    <property type="entry name" value="ATPase-IIC_X-K"/>
    <property type="match status" value="1"/>
</dbReference>
<dbReference type="PRINTS" id="PR00121">
    <property type="entry name" value="NAKATPASE"/>
</dbReference>
<evidence type="ECO:0000256" key="3">
    <source>
        <dbReference type="ARBA" id="ARBA00022448"/>
    </source>
</evidence>
<protein>
    <recommendedName>
        <fullName evidence="20">Na(+)/K(+)-exchanging ATPase</fullName>
        <ecNumber evidence="20">7.2.2.13</ecNumber>
    </recommendedName>
</protein>
<feature type="region of interest" description="Disordered" evidence="21">
    <location>
        <begin position="99"/>
        <end position="188"/>
    </location>
</feature>
<comment type="subunit">
    <text evidence="19">The sodium/potassium-transporting ATPase is composed of a catalytic alpha subunit, an auxiliary non-catalytic beta subunit and an additional regulatory subunit.</text>
</comment>
<evidence type="ECO:0000256" key="19">
    <source>
        <dbReference type="ARBA" id="ARBA00038795"/>
    </source>
</evidence>
<dbReference type="FunFam" id="2.70.150.10:FF:000003">
    <property type="entry name" value="Sodium/potassium-transporting ATPase subunit alpha"/>
    <property type="match status" value="1"/>
</dbReference>
<keyword evidence="16 22" id="KW-0472">Membrane</keyword>
<evidence type="ECO:0000256" key="11">
    <source>
        <dbReference type="ARBA" id="ARBA00022958"/>
    </source>
</evidence>
<accession>A0A814FJU9</accession>
<evidence type="ECO:0000256" key="18">
    <source>
        <dbReference type="ARBA" id="ARBA00037422"/>
    </source>
</evidence>
<feature type="region of interest" description="Disordered" evidence="21">
    <location>
        <begin position="618"/>
        <end position="638"/>
    </location>
</feature>
<dbReference type="SUPFAM" id="SSF81660">
    <property type="entry name" value="Metal cation-transporting ATPase, ATP-binding domain N"/>
    <property type="match status" value="1"/>
</dbReference>
<dbReference type="InterPro" id="IPR059000">
    <property type="entry name" value="ATPase_P-type_domA"/>
</dbReference>
<evidence type="ECO:0000256" key="10">
    <source>
        <dbReference type="ARBA" id="ARBA00022840"/>
    </source>
</evidence>
<evidence type="ECO:0000256" key="5">
    <source>
        <dbReference type="ARBA" id="ARBA00022538"/>
    </source>
</evidence>
<dbReference type="Gene3D" id="1.20.1110.10">
    <property type="entry name" value="Calcium-transporting ATPase, transmembrane domain"/>
    <property type="match status" value="1"/>
</dbReference>
<dbReference type="Gene3D" id="3.40.50.1000">
    <property type="entry name" value="HAD superfamily/HAD-like"/>
    <property type="match status" value="1"/>
</dbReference>
<keyword evidence="3" id="KW-0813">Transport</keyword>
<dbReference type="Pfam" id="PF00122">
    <property type="entry name" value="E1-E2_ATPase"/>
    <property type="match status" value="1"/>
</dbReference>
<dbReference type="GO" id="GO:0036376">
    <property type="term" value="P:sodium ion export across plasma membrane"/>
    <property type="evidence" value="ECO:0007669"/>
    <property type="project" value="TreeGrafter"/>
</dbReference>
<evidence type="ECO:0000313" key="24">
    <source>
        <dbReference type="EMBL" id="CAF0982326.1"/>
    </source>
</evidence>
<keyword evidence="12" id="KW-1278">Translocase</keyword>
<dbReference type="InterPro" id="IPR008250">
    <property type="entry name" value="ATPase_P-typ_transduc_dom_A_sf"/>
</dbReference>
<evidence type="ECO:0000313" key="25">
    <source>
        <dbReference type="Proteomes" id="UP000663879"/>
    </source>
</evidence>
<evidence type="ECO:0000256" key="8">
    <source>
        <dbReference type="ARBA" id="ARBA00022692"/>
    </source>
</evidence>
<dbReference type="GO" id="GO:1990573">
    <property type="term" value="P:potassium ion import across plasma membrane"/>
    <property type="evidence" value="ECO:0007669"/>
    <property type="project" value="TreeGrafter"/>
</dbReference>
<dbReference type="Pfam" id="PF00690">
    <property type="entry name" value="Cation_ATPase_N"/>
    <property type="match status" value="1"/>
</dbReference>
<keyword evidence="15" id="KW-0406">Ion transport</keyword>
<dbReference type="EMBL" id="CAJNOC010003433">
    <property type="protein sequence ID" value="CAF0982326.1"/>
    <property type="molecule type" value="Genomic_DNA"/>
</dbReference>
<dbReference type="InterPro" id="IPR001757">
    <property type="entry name" value="P_typ_ATPase"/>
</dbReference>
<dbReference type="SFLD" id="SFLDS00003">
    <property type="entry name" value="Haloacid_Dehalogenase"/>
    <property type="match status" value="1"/>
</dbReference>
<dbReference type="Gene3D" id="3.40.1110.10">
    <property type="entry name" value="Calcium-transporting ATPase, cytoplasmic domain N"/>
    <property type="match status" value="1"/>
</dbReference>
<evidence type="ECO:0000259" key="23">
    <source>
        <dbReference type="SMART" id="SM00831"/>
    </source>
</evidence>
<keyword evidence="6" id="KW-0597">Phosphoprotein</keyword>
<keyword evidence="4" id="KW-1003">Cell membrane</keyword>
<feature type="compositionally biased region" description="Polar residues" evidence="21">
    <location>
        <begin position="122"/>
        <end position="131"/>
    </location>
</feature>
<keyword evidence="5" id="KW-0633">Potassium transport</keyword>
<dbReference type="InterPro" id="IPR023299">
    <property type="entry name" value="ATPase_P-typ_cyto_dom_N"/>
</dbReference>
<evidence type="ECO:0000256" key="4">
    <source>
        <dbReference type="ARBA" id="ARBA00022475"/>
    </source>
</evidence>
<dbReference type="AlphaFoldDB" id="A0A814FJU9"/>
<evidence type="ECO:0000256" key="15">
    <source>
        <dbReference type="ARBA" id="ARBA00023065"/>
    </source>
</evidence>
<feature type="compositionally biased region" description="Polar residues" evidence="21">
    <location>
        <begin position="170"/>
        <end position="186"/>
    </location>
</feature>
<evidence type="ECO:0000256" key="13">
    <source>
        <dbReference type="ARBA" id="ARBA00022989"/>
    </source>
</evidence>